<comment type="caution">
    <text evidence="3">The sequence shown here is derived from an EMBL/GenBank/DDBJ whole genome shotgun (WGS) entry which is preliminary data.</text>
</comment>
<reference evidence="3 4" key="1">
    <citation type="journal article" date="2019" name="Int. J. Syst. Evol. Microbiol.">
        <title>The Global Catalogue of Microorganisms (GCM) 10K type strain sequencing project: providing services to taxonomists for standard genome sequencing and annotation.</title>
        <authorList>
            <consortium name="The Broad Institute Genomics Platform"/>
            <consortium name="The Broad Institute Genome Sequencing Center for Infectious Disease"/>
            <person name="Wu L."/>
            <person name="Ma J."/>
        </authorList>
    </citation>
    <scope>NUCLEOTIDE SEQUENCE [LARGE SCALE GENOMIC DNA]</scope>
    <source>
        <strain evidence="3 4">JCM 15589</strain>
    </source>
</reference>
<dbReference type="RefSeq" id="WP_344244668.1">
    <property type="nucleotide sequence ID" value="NZ_BAAAPM010000002.1"/>
</dbReference>
<feature type="region of interest" description="Disordered" evidence="1">
    <location>
        <begin position="88"/>
        <end position="111"/>
    </location>
</feature>
<protein>
    <recommendedName>
        <fullName evidence="2">DUF6457 domain-containing protein</fullName>
    </recommendedName>
</protein>
<sequence length="111" mass="11029">MTDQTPRGHEPGSGVLDRWVDALEAELGLPPRTVDVGAVLDLARDAAHQVARPAAPVTTFAAGYAAGLATARGDAGADVVERAGALALSWRDPGPGAPADASSGTATDTGS</sequence>
<dbReference type="Pfam" id="PF20058">
    <property type="entry name" value="DUF6457"/>
    <property type="match status" value="1"/>
</dbReference>
<gene>
    <name evidence="3" type="ORF">GCM10009809_01540</name>
</gene>
<keyword evidence="4" id="KW-1185">Reference proteome</keyword>
<accession>A0ABN2IP66</accession>
<evidence type="ECO:0000259" key="2">
    <source>
        <dbReference type="Pfam" id="PF20058"/>
    </source>
</evidence>
<evidence type="ECO:0000313" key="4">
    <source>
        <dbReference type="Proteomes" id="UP001501138"/>
    </source>
</evidence>
<dbReference type="Proteomes" id="UP001501138">
    <property type="component" value="Unassembled WGS sequence"/>
</dbReference>
<feature type="domain" description="DUF6457" evidence="2">
    <location>
        <begin position="15"/>
        <end position="92"/>
    </location>
</feature>
<evidence type="ECO:0000313" key="3">
    <source>
        <dbReference type="EMBL" id="GAA1709000.1"/>
    </source>
</evidence>
<feature type="compositionally biased region" description="Polar residues" evidence="1">
    <location>
        <begin position="102"/>
        <end position="111"/>
    </location>
</feature>
<organism evidence="3 4">
    <name type="scientific">Isoptericola hypogeus</name>
    <dbReference type="NCBI Taxonomy" id="300179"/>
    <lineage>
        <taxon>Bacteria</taxon>
        <taxon>Bacillati</taxon>
        <taxon>Actinomycetota</taxon>
        <taxon>Actinomycetes</taxon>
        <taxon>Micrococcales</taxon>
        <taxon>Promicromonosporaceae</taxon>
        <taxon>Isoptericola</taxon>
    </lineage>
</organism>
<name>A0ABN2IP66_9MICO</name>
<dbReference type="EMBL" id="BAAAPM010000002">
    <property type="protein sequence ID" value="GAA1709000.1"/>
    <property type="molecule type" value="Genomic_DNA"/>
</dbReference>
<dbReference type="InterPro" id="IPR045598">
    <property type="entry name" value="DUF6457"/>
</dbReference>
<evidence type="ECO:0000256" key="1">
    <source>
        <dbReference type="SAM" id="MobiDB-lite"/>
    </source>
</evidence>
<proteinExistence type="predicted"/>